<evidence type="ECO:0000313" key="4">
    <source>
        <dbReference type="Proteomes" id="UP000703661"/>
    </source>
</evidence>
<dbReference type="AlphaFoldDB" id="A0A9P6ML87"/>
<feature type="domain" description="Integrator complex subunit 6-like beta-barrel" evidence="2">
    <location>
        <begin position="215"/>
        <end position="335"/>
    </location>
</feature>
<organism evidence="3 4">
    <name type="scientific">Entomortierella chlamydospora</name>
    <dbReference type="NCBI Taxonomy" id="101097"/>
    <lineage>
        <taxon>Eukaryota</taxon>
        <taxon>Fungi</taxon>
        <taxon>Fungi incertae sedis</taxon>
        <taxon>Mucoromycota</taxon>
        <taxon>Mortierellomycotina</taxon>
        <taxon>Mortierellomycetes</taxon>
        <taxon>Mortierellales</taxon>
        <taxon>Mortierellaceae</taxon>
        <taxon>Entomortierella</taxon>
    </lineage>
</organism>
<dbReference type="PANTHER" id="PTHR12957">
    <property type="entry name" value="DEAD/H BOX POLYPEPTIDE 26/DICE1-RELATED"/>
    <property type="match status" value="1"/>
</dbReference>
<feature type="compositionally biased region" description="Basic residues" evidence="1">
    <location>
        <begin position="575"/>
        <end position="584"/>
    </location>
</feature>
<feature type="region of interest" description="Disordered" evidence="1">
    <location>
        <begin position="795"/>
        <end position="832"/>
    </location>
</feature>
<feature type="compositionally biased region" description="Low complexity" evidence="1">
    <location>
        <begin position="462"/>
        <end position="474"/>
    </location>
</feature>
<feature type="compositionally biased region" description="Polar residues" evidence="1">
    <location>
        <begin position="818"/>
        <end position="832"/>
    </location>
</feature>
<protein>
    <submittedName>
        <fullName evidence="3">Integrator complex subunit 6</fullName>
    </submittedName>
</protein>
<evidence type="ECO:0000256" key="1">
    <source>
        <dbReference type="SAM" id="MobiDB-lite"/>
    </source>
</evidence>
<dbReference type="Pfam" id="PF25462">
    <property type="entry name" value="Beta-barrel_INTS6"/>
    <property type="match status" value="1"/>
</dbReference>
<feature type="compositionally biased region" description="Basic and acidic residues" evidence="1">
    <location>
        <begin position="515"/>
        <end position="526"/>
    </location>
</feature>
<dbReference type="InterPro" id="IPR057413">
    <property type="entry name" value="Beta-barrel_INTS6"/>
</dbReference>
<dbReference type="GO" id="GO:0032039">
    <property type="term" value="C:integrator complex"/>
    <property type="evidence" value="ECO:0007669"/>
    <property type="project" value="TreeGrafter"/>
</dbReference>
<gene>
    <name evidence="3" type="primary">INTS6</name>
    <name evidence="3" type="ORF">BGZ80_005082</name>
</gene>
<dbReference type="EMBL" id="JAAAID010002524">
    <property type="protein sequence ID" value="KAG0006954.1"/>
    <property type="molecule type" value="Genomic_DNA"/>
</dbReference>
<reference evidence="3" key="1">
    <citation type="journal article" date="2020" name="Fungal Divers.">
        <title>Resolving the Mortierellaceae phylogeny through synthesis of multi-gene phylogenetics and phylogenomics.</title>
        <authorList>
            <person name="Vandepol N."/>
            <person name="Liber J."/>
            <person name="Desiro A."/>
            <person name="Na H."/>
            <person name="Kennedy M."/>
            <person name="Barry K."/>
            <person name="Grigoriev I.V."/>
            <person name="Miller A.N."/>
            <person name="O'Donnell K."/>
            <person name="Stajich J.E."/>
            <person name="Bonito G."/>
        </authorList>
    </citation>
    <scope>NUCLEOTIDE SEQUENCE</scope>
    <source>
        <strain evidence="3">NRRL 2769</strain>
    </source>
</reference>
<feature type="non-terminal residue" evidence="3">
    <location>
        <position position="953"/>
    </location>
</feature>
<sequence>MIVVFLVDTSASMNQKFSNGMSALECAKSGIEHLVKHLPHVKPAEKHNDKFMLVSYEEGSACVKGRFPGTIEPSIILWFTDGGRQSSPSGTLDRLNIPGITSAGVDYYHEPFRWDQRLYTIFLEPNAEMVDPQLSILSTVMGGTSYRVRTLRHMLQAMDCMLGISKIPPTQYSPQAVLHIYGVVVNFEDLIDPRRPNTANHHQLVYVNPSWLNPQARHPGFFPIPEPFWPEVDAQRLPTRNAQPTMHYHTKEEKSVEIPDGFPYDKYVVAPCPMTQELLTRPPGSCWPVYIKNSYKTEGFGFPFGFLKANTNKNAVTLTVVAYNYPALFTLLVNLNSIPGRTPTQEWLRDFAEYLSHTPSYYYAPLRNALKRIGLYNIIPQDQGALRSSLSLQAKVELDRFLATESNAVLDTISSKKKTLCANAFDVPRSELISILDDMKKTFFKDLQITSFTAPSPSTVDSKSLSQPSSKMSPGVMRVSTPRLEPFVDSDDLHSLPIADMGIYQDRMQKIQQENLRDPFRDEESVKSLQRTMFGNPYKQDKKVSIDEEDEASAADQSLSSNGTSSGSSWSSILGRKRKPRRRSVSPSHFPIEKIPSLARGDRSTSGKVQVVSFGPSDGKAIPILNVLVQDGSGKSELPSDPADGLGRHLVMHDGEDEDEDDDDFRRAMFNSDEMELDGEDEAARLRADTPMPGGMGLDDDDEDMEELQHAQDRIPPPILPIGLDDIAREDSRIPYRKECAAEGLLGQEYDKHRQEVQEDLEHLNGTSKPVFESISYNPNALMELQTIPQVIPDRTSSELTPPAPANGSKIDDLPRPDSSSQGDPSSLIGTANEILSNPHSLTPIPILFPPTQDNVLGSSESATVPHISIPSPTTESSPMTVVDARESNNQAQPALANGKVDQIGTGVTSPASYDEQAILEMVWQVEAASNWTKEQKRAAMSGCLNLAKGLRR</sequence>
<dbReference type="InterPro" id="IPR051113">
    <property type="entry name" value="Integrator_subunit6"/>
</dbReference>
<dbReference type="PANTHER" id="PTHR12957:SF2">
    <property type="entry name" value="INTEGRATOR COMPLEX SUBUNIT 6"/>
    <property type="match status" value="1"/>
</dbReference>
<dbReference type="GO" id="GO:0034472">
    <property type="term" value="P:snRNA 3'-end processing"/>
    <property type="evidence" value="ECO:0007669"/>
    <property type="project" value="TreeGrafter"/>
</dbReference>
<accession>A0A9P6ML87</accession>
<feature type="region of interest" description="Disordered" evidence="1">
    <location>
        <begin position="633"/>
        <end position="663"/>
    </location>
</feature>
<feature type="region of interest" description="Disordered" evidence="1">
    <location>
        <begin position="515"/>
        <end position="614"/>
    </location>
</feature>
<name>A0A9P6ML87_9FUNG</name>
<proteinExistence type="predicted"/>
<dbReference type="Proteomes" id="UP000703661">
    <property type="component" value="Unassembled WGS sequence"/>
</dbReference>
<evidence type="ECO:0000259" key="2">
    <source>
        <dbReference type="Pfam" id="PF25462"/>
    </source>
</evidence>
<feature type="compositionally biased region" description="Low complexity" evidence="1">
    <location>
        <begin position="558"/>
        <end position="572"/>
    </location>
</feature>
<comment type="caution">
    <text evidence="3">The sequence shown here is derived from an EMBL/GenBank/DDBJ whole genome shotgun (WGS) entry which is preliminary data.</text>
</comment>
<feature type="region of interest" description="Disordered" evidence="1">
    <location>
        <begin position="455"/>
        <end position="477"/>
    </location>
</feature>
<evidence type="ECO:0000313" key="3">
    <source>
        <dbReference type="EMBL" id="KAG0006954.1"/>
    </source>
</evidence>
<keyword evidence="4" id="KW-1185">Reference proteome</keyword>